<evidence type="ECO:0000256" key="1">
    <source>
        <dbReference type="SAM" id="MobiDB-lite"/>
    </source>
</evidence>
<keyword evidence="2" id="KW-0812">Transmembrane</keyword>
<keyword evidence="2" id="KW-1133">Transmembrane helix</keyword>
<feature type="region of interest" description="Disordered" evidence="1">
    <location>
        <begin position="142"/>
        <end position="177"/>
    </location>
</feature>
<evidence type="ECO:0000313" key="4">
    <source>
        <dbReference type="EMBL" id="AHW61545.1"/>
    </source>
</evidence>
<evidence type="ECO:0000259" key="3">
    <source>
        <dbReference type="Pfam" id="PF20385"/>
    </source>
</evidence>
<evidence type="ECO:0000256" key="2">
    <source>
        <dbReference type="SAM" id="Phobius"/>
    </source>
</evidence>
<dbReference type="EMBL" id="FOHT01000061">
    <property type="protein sequence ID" value="SEU15592.1"/>
    <property type="molecule type" value="Genomic_DNA"/>
</dbReference>
<keyword evidence="2" id="KW-0472">Membrane</keyword>
<feature type="compositionally biased region" description="Basic and acidic residues" evidence="1">
    <location>
        <begin position="167"/>
        <end position="177"/>
    </location>
</feature>
<evidence type="ECO:0000313" key="7">
    <source>
        <dbReference type="Proteomes" id="UP000181981"/>
    </source>
</evidence>
<dbReference type="KEGG" id="dori:FH5T_03625"/>
<name>X5E254_9BACT</name>
<dbReference type="EMBL" id="CP007451">
    <property type="protein sequence ID" value="AHW61545.1"/>
    <property type="molecule type" value="Genomic_DNA"/>
</dbReference>
<dbReference type="Proteomes" id="UP000181981">
    <property type="component" value="Unassembled WGS sequence"/>
</dbReference>
<dbReference type="RefSeq" id="WP_038555779.1">
    <property type="nucleotide sequence ID" value="NZ_FOHT01000061.1"/>
</dbReference>
<dbReference type="InterPro" id="IPR046502">
    <property type="entry name" value="DUF6680"/>
</dbReference>
<gene>
    <name evidence="4" type="ORF">FH5T_03625</name>
    <name evidence="5" type="ORF">SAMN05444285_1614</name>
</gene>
<keyword evidence="6" id="KW-1185">Reference proteome</keyword>
<dbReference type="Proteomes" id="UP000023772">
    <property type="component" value="Chromosome"/>
</dbReference>
<dbReference type="AlphaFoldDB" id="X5E254"/>
<dbReference type="OrthoDB" id="1496066at2"/>
<organism evidence="5 7">
    <name type="scientific">Draconibacterium orientale</name>
    <dbReference type="NCBI Taxonomy" id="1168034"/>
    <lineage>
        <taxon>Bacteria</taxon>
        <taxon>Pseudomonadati</taxon>
        <taxon>Bacteroidota</taxon>
        <taxon>Bacteroidia</taxon>
        <taxon>Marinilabiliales</taxon>
        <taxon>Prolixibacteraceae</taxon>
        <taxon>Draconibacterium</taxon>
    </lineage>
</organism>
<dbReference type="STRING" id="1168034.FH5T_03625"/>
<evidence type="ECO:0000313" key="5">
    <source>
        <dbReference type="EMBL" id="SEU15592.1"/>
    </source>
</evidence>
<dbReference type="Pfam" id="PF20385">
    <property type="entry name" value="DUF6680"/>
    <property type="match status" value="1"/>
</dbReference>
<reference evidence="4 6" key="1">
    <citation type="submission" date="2014-03" db="EMBL/GenBank/DDBJ databases">
        <title>Complete genome sequence of a deeply braunched marine Bacteroidia bacterium Draconibacterium orientale type strain FH5T.</title>
        <authorList>
            <person name="Li X."/>
            <person name="Wang X."/>
            <person name="Xie Z."/>
            <person name="Du Z."/>
            <person name="Chen G."/>
        </authorList>
    </citation>
    <scope>NUCLEOTIDE SEQUENCE [LARGE SCALE GENOMIC DNA]</scope>
    <source>
        <strain evidence="4 6">FH5</strain>
    </source>
</reference>
<dbReference type="HOGENOM" id="CLU_1515596_0_0_10"/>
<accession>X5E254</accession>
<reference evidence="5 7" key="2">
    <citation type="submission" date="2016-10" db="EMBL/GenBank/DDBJ databases">
        <authorList>
            <person name="de Groot N.N."/>
        </authorList>
    </citation>
    <scope>NUCLEOTIDE SEQUENCE [LARGE SCALE GENOMIC DNA]</scope>
    <source>
        <strain evidence="5 7">DSM 25947</strain>
    </source>
</reference>
<feature type="transmembrane region" description="Helical" evidence="2">
    <location>
        <begin position="6"/>
        <end position="25"/>
    </location>
</feature>
<sequence length="177" mass="20626">MGNMVTQVLIPIIAAFIGAMSAFWYQKRLEKRRDKKSVIYTLMMYRNAGANEIEWINALNVIDVVFNKDKKVRELYRTFISQCEPDLFKNGQWRETFYELVEEMGKCSGYRKLSKSEIRSFYAPESLNIHYRHMIDGRVQIPPTPESLGVYKDDDSSSASPDSQPQHLDKNQSDEKN</sequence>
<evidence type="ECO:0000313" key="6">
    <source>
        <dbReference type="Proteomes" id="UP000023772"/>
    </source>
</evidence>
<protein>
    <recommendedName>
        <fullName evidence="3">DUF6680 domain-containing protein</fullName>
    </recommendedName>
</protein>
<feature type="domain" description="DUF6680" evidence="3">
    <location>
        <begin position="4"/>
        <end position="128"/>
    </location>
</feature>
<dbReference type="eggNOG" id="ENOG5033F07">
    <property type="taxonomic scope" value="Bacteria"/>
</dbReference>
<proteinExistence type="predicted"/>